<evidence type="ECO:0000256" key="1">
    <source>
        <dbReference type="SAM" id="MobiDB-lite"/>
    </source>
</evidence>
<keyword evidence="3" id="KW-1185">Reference proteome</keyword>
<proteinExistence type="predicted"/>
<dbReference type="Proteomes" id="UP000053105">
    <property type="component" value="Unassembled WGS sequence"/>
</dbReference>
<accession>A0A0M8ZQZ4</accession>
<gene>
    <name evidence="2" type="ORF">WN51_04378</name>
</gene>
<organism evidence="2 3">
    <name type="scientific">Melipona quadrifasciata</name>
    <dbReference type="NCBI Taxonomy" id="166423"/>
    <lineage>
        <taxon>Eukaryota</taxon>
        <taxon>Metazoa</taxon>
        <taxon>Ecdysozoa</taxon>
        <taxon>Arthropoda</taxon>
        <taxon>Hexapoda</taxon>
        <taxon>Insecta</taxon>
        <taxon>Pterygota</taxon>
        <taxon>Neoptera</taxon>
        <taxon>Endopterygota</taxon>
        <taxon>Hymenoptera</taxon>
        <taxon>Apocrita</taxon>
        <taxon>Aculeata</taxon>
        <taxon>Apoidea</taxon>
        <taxon>Anthophila</taxon>
        <taxon>Apidae</taxon>
        <taxon>Melipona</taxon>
    </lineage>
</organism>
<protein>
    <submittedName>
        <fullName evidence="2">Uncharacterized protein</fullName>
    </submittedName>
</protein>
<evidence type="ECO:0000313" key="3">
    <source>
        <dbReference type="Proteomes" id="UP000053105"/>
    </source>
</evidence>
<dbReference type="EMBL" id="KQ435896">
    <property type="protein sequence ID" value="KOX69340.1"/>
    <property type="molecule type" value="Genomic_DNA"/>
</dbReference>
<dbReference type="OrthoDB" id="10522038at2759"/>
<sequence length="413" mass="47447">MDESSFRGVPIRSANARRMKDVERVVCANKTRAVRTFTMFRLDTIRGASVWSVVVQRRVEGREEALPLWYAQLRWPLWEPYPMSWERFYQLEHDGPGRGLAGIQAGVKGARRRERKTPEKNSQKSSCHIQSLKFFAKVAFIPNNKCDIIEEFNHSLKSCENVHASYRDIYYEINTRNVEDGRTETSNTKEQLIEQECRTSRARLSSTSVPHPIPIQVPPNPHSHNPLFNIFRIHTQHKSFQRQPQISSVGFCVILLVPKYPPNTPNRERQGAISPCGNIHRKNTGRYGVFVYKNKSSGFLVQASKQSHLASAPKEQGECFLRSIGGWKDRATGIQDPGKPYYPAGSLVFHAQITQAREKIAANFFEEPRMQQQQQHQPVPVSLRKIFSKDEAFEKNVKIANTMADHKMDFRTI</sequence>
<reference evidence="2 3" key="1">
    <citation type="submission" date="2015-07" db="EMBL/GenBank/DDBJ databases">
        <title>The genome of Melipona quadrifasciata.</title>
        <authorList>
            <person name="Pan H."/>
            <person name="Kapheim K."/>
        </authorList>
    </citation>
    <scope>NUCLEOTIDE SEQUENCE [LARGE SCALE GENOMIC DNA]</scope>
    <source>
        <strain evidence="2">0111107301</strain>
        <tissue evidence="2">Whole body</tissue>
    </source>
</reference>
<evidence type="ECO:0000313" key="2">
    <source>
        <dbReference type="EMBL" id="KOX69340.1"/>
    </source>
</evidence>
<dbReference type="AlphaFoldDB" id="A0A0M8ZQZ4"/>
<name>A0A0M8ZQZ4_9HYME</name>
<feature type="region of interest" description="Disordered" evidence="1">
    <location>
        <begin position="100"/>
        <end position="125"/>
    </location>
</feature>